<keyword evidence="3" id="KW-0001">2Fe-2S</keyword>
<sequence>MSGSEATTREVTLTWRDGRRETVRATEAQTILEAAEARAVGLPFGCRTGACATCTGRVADGRVTHDREPRALKPRHLERGYVLCCIARPRTDCRIEVGADVRTAMVSNPWK</sequence>
<keyword evidence="2" id="KW-0813">Transport</keyword>
<dbReference type="CDD" id="cd00207">
    <property type="entry name" value="fer2"/>
    <property type="match status" value="1"/>
</dbReference>
<protein>
    <submittedName>
        <fullName evidence="10">2Fe-2S iron-sulfur cluster-binding protein</fullName>
    </submittedName>
</protein>
<dbReference type="EMBL" id="JBHSDJ010000003">
    <property type="protein sequence ID" value="MFC4245928.1"/>
    <property type="molecule type" value="Genomic_DNA"/>
</dbReference>
<comment type="similarity">
    <text evidence="1">Belongs to the 2Fe2S plant-type ferredoxin family.</text>
</comment>
<feature type="domain" description="2Fe-2S ferredoxin-type" evidence="9">
    <location>
        <begin position="9"/>
        <end position="101"/>
    </location>
</feature>
<dbReference type="PANTHER" id="PTHR43112:SF3">
    <property type="entry name" value="FERREDOXIN-2, CHLOROPLASTIC"/>
    <property type="match status" value="1"/>
</dbReference>
<gene>
    <name evidence="10" type="ORF">ACFOZ7_02740</name>
</gene>
<evidence type="ECO:0000313" key="10">
    <source>
        <dbReference type="EMBL" id="MFC4245928.1"/>
    </source>
</evidence>
<keyword evidence="6" id="KW-0408">Iron</keyword>
<dbReference type="InterPro" id="IPR001041">
    <property type="entry name" value="2Fe-2S_ferredoxin-type"/>
</dbReference>
<evidence type="ECO:0000256" key="4">
    <source>
        <dbReference type="ARBA" id="ARBA00022723"/>
    </source>
</evidence>
<evidence type="ECO:0000256" key="2">
    <source>
        <dbReference type="ARBA" id="ARBA00022448"/>
    </source>
</evidence>
<accession>A0ABD5NW07</accession>
<keyword evidence="7" id="KW-0411">Iron-sulfur</keyword>
<dbReference type="SUPFAM" id="SSF54292">
    <property type="entry name" value="2Fe-2S ferredoxin-like"/>
    <property type="match status" value="1"/>
</dbReference>
<evidence type="ECO:0000256" key="5">
    <source>
        <dbReference type="ARBA" id="ARBA00022982"/>
    </source>
</evidence>
<dbReference type="RefSeq" id="WP_246968265.1">
    <property type="nucleotide sequence ID" value="NZ_CP095397.1"/>
</dbReference>
<dbReference type="GO" id="GO:0046872">
    <property type="term" value="F:metal ion binding"/>
    <property type="evidence" value="ECO:0007669"/>
    <property type="project" value="UniProtKB-KW"/>
</dbReference>
<dbReference type="AlphaFoldDB" id="A0ABD5NW07"/>
<comment type="cofactor">
    <cofactor evidence="8">
        <name>[2Fe-2S] cluster</name>
        <dbReference type="ChEBI" id="CHEBI:190135"/>
    </cofactor>
</comment>
<name>A0ABD5NW07_9EURY</name>
<dbReference type="InterPro" id="IPR036010">
    <property type="entry name" value="2Fe-2S_ferredoxin-like_sf"/>
</dbReference>
<dbReference type="GeneID" id="71855111"/>
<evidence type="ECO:0000256" key="3">
    <source>
        <dbReference type="ARBA" id="ARBA00022714"/>
    </source>
</evidence>
<dbReference type="Gene3D" id="3.10.20.30">
    <property type="match status" value="1"/>
</dbReference>
<evidence type="ECO:0000256" key="7">
    <source>
        <dbReference type="ARBA" id="ARBA00023014"/>
    </source>
</evidence>
<dbReference type="GO" id="GO:0051537">
    <property type="term" value="F:2 iron, 2 sulfur cluster binding"/>
    <property type="evidence" value="ECO:0007669"/>
    <property type="project" value="UniProtKB-KW"/>
</dbReference>
<reference evidence="10 11" key="1">
    <citation type="journal article" date="2014" name="Int. J. Syst. Evol. Microbiol.">
        <title>Complete genome sequence of Corynebacterium casei LMG S-19264T (=DSM 44701T), isolated from a smear-ripened cheese.</title>
        <authorList>
            <consortium name="US DOE Joint Genome Institute (JGI-PGF)"/>
            <person name="Walter F."/>
            <person name="Albersmeier A."/>
            <person name="Kalinowski J."/>
            <person name="Ruckert C."/>
        </authorList>
    </citation>
    <scope>NUCLEOTIDE SEQUENCE [LARGE SCALE GENOMIC DNA]</scope>
    <source>
        <strain evidence="10 11">IBRC-M 10912</strain>
    </source>
</reference>
<dbReference type="InterPro" id="IPR006058">
    <property type="entry name" value="2Fe2S_fd_BS"/>
</dbReference>
<evidence type="ECO:0000256" key="1">
    <source>
        <dbReference type="ARBA" id="ARBA00007874"/>
    </source>
</evidence>
<evidence type="ECO:0000259" key="9">
    <source>
        <dbReference type="PROSITE" id="PS51085"/>
    </source>
</evidence>
<keyword evidence="4" id="KW-0479">Metal-binding</keyword>
<evidence type="ECO:0000313" key="11">
    <source>
        <dbReference type="Proteomes" id="UP001595821"/>
    </source>
</evidence>
<keyword evidence="5" id="KW-0249">Electron transport</keyword>
<dbReference type="InterPro" id="IPR012675">
    <property type="entry name" value="Beta-grasp_dom_sf"/>
</dbReference>
<dbReference type="Pfam" id="PF00111">
    <property type="entry name" value="Fer2"/>
    <property type="match status" value="1"/>
</dbReference>
<dbReference type="Proteomes" id="UP001595821">
    <property type="component" value="Unassembled WGS sequence"/>
</dbReference>
<dbReference type="PANTHER" id="PTHR43112">
    <property type="entry name" value="FERREDOXIN"/>
    <property type="match status" value="1"/>
</dbReference>
<comment type="caution">
    <text evidence="10">The sequence shown here is derived from an EMBL/GenBank/DDBJ whole genome shotgun (WGS) entry which is preliminary data.</text>
</comment>
<organism evidence="10 11">
    <name type="scientific">Natribaculum luteum</name>
    <dbReference type="NCBI Taxonomy" id="1586232"/>
    <lineage>
        <taxon>Archaea</taxon>
        <taxon>Methanobacteriati</taxon>
        <taxon>Methanobacteriota</taxon>
        <taxon>Stenosarchaea group</taxon>
        <taxon>Halobacteria</taxon>
        <taxon>Halobacteriales</taxon>
        <taxon>Natrialbaceae</taxon>
        <taxon>Natribaculum</taxon>
    </lineage>
</organism>
<evidence type="ECO:0000256" key="8">
    <source>
        <dbReference type="ARBA" id="ARBA00034078"/>
    </source>
</evidence>
<dbReference type="PROSITE" id="PS00197">
    <property type="entry name" value="2FE2S_FER_1"/>
    <property type="match status" value="1"/>
</dbReference>
<proteinExistence type="inferred from homology"/>
<evidence type="ECO:0000256" key="6">
    <source>
        <dbReference type="ARBA" id="ARBA00023004"/>
    </source>
</evidence>
<dbReference type="PROSITE" id="PS51085">
    <property type="entry name" value="2FE2S_FER_2"/>
    <property type="match status" value="1"/>
</dbReference>